<dbReference type="RefSeq" id="WP_345188756.1">
    <property type="nucleotide sequence ID" value="NZ_BAABGP010000024.1"/>
</dbReference>
<evidence type="ECO:0000313" key="1">
    <source>
        <dbReference type="EMBL" id="GAA4491363.1"/>
    </source>
</evidence>
<sequence>MTNDTNATDVFADHEVVKKLGRWTTEREFTIRARRSTVVLDLRSPEIEEGEVVVNIDVDKTTLELLVADDAEVDQRQIAWTGRGRVKDATGGTGGRRIILVGSSAGSEVRVKRGGVAILTTMATREFIEDAKNAHRTGVNTTVDDPTRNPNGN</sequence>
<name>A0ABP8PS61_9MICO</name>
<protein>
    <submittedName>
        <fullName evidence="1">Uncharacterized protein</fullName>
    </submittedName>
</protein>
<dbReference type="Proteomes" id="UP001500731">
    <property type="component" value="Unassembled WGS sequence"/>
</dbReference>
<dbReference type="EMBL" id="BAABGP010000024">
    <property type="protein sequence ID" value="GAA4491363.1"/>
    <property type="molecule type" value="Genomic_DNA"/>
</dbReference>
<proteinExistence type="predicted"/>
<evidence type="ECO:0000313" key="2">
    <source>
        <dbReference type="Proteomes" id="UP001500731"/>
    </source>
</evidence>
<organism evidence="1 2">
    <name type="scientific">Microbacterium panaciterrae</name>
    <dbReference type="NCBI Taxonomy" id="985759"/>
    <lineage>
        <taxon>Bacteria</taxon>
        <taxon>Bacillati</taxon>
        <taxon>Actinomycetota</taxon>
        <taxon>Actinomycetes</taxon>
        <taxon>Micrococcales</taxon>
        <taxon>Microbacteriaceae</taxon>
        <taxon>Microbacterium</taxon>
    </lineage>
</organism>
<reference evidence="2" key="1">
    <citation type="journal article" date="2019" name="Int. J. Syst. Evol. Microbiol.">
        <title>The Global Catalogue of Microorganisms (GCM) 10K type strain sequencing project: providing services to taxonomists for standard genome sequencing and annotation.</title>
        <authorList>
            <consortium name="The Broad Institute Genomics Platform"/>
            <consortium name="The Broad Institute Genome Sequencing Center for Infectious Disease"/>
            <person name="Wu L."/>
            <person name="Ma J."/>
        </authorList>
    </citation>
    <scope>NUCLEOTIDE SEQUENCE [LARGE SCALE GENOMIC DNA]</scope>
    <source>
        <strain evidence="2">JCM 17839</strain>
    </source>
</reference>
<comment type="caution">
    <text evidence="1">The sequence shown here is derived from an EMBL/GenBank/DDBJ whole genome shotgun (WGS) entry which is preliminary data.</text>
</comment>
<accession>A0ABP8PS61</accession>
<gene>
    <name evidence="1" type="ORF">GCM10023171_35170</name>
</gene>
<keyword evidence="2" id="KW-1185">Reference proteome</keyword>